<dbReference type="Pfam" id="PF20259">
    <property type="entry name" value="tRNA_Me_trans_M"/>
    <property type="match status" value="1"/>
</dbReference>
<feature type="binding site" evidence="9">
    <location>
        <begin position="18"/>
        <end position="25"/>
    </location>
    <ligand>
        <name>ATP</name>
        <dbReference type="ChEBI" id="CHEBI:30616"/>
    </ligand>
</feature>
<dbReference type="GO" id="GO:0005524">
    <property type="term" value="F:ATP binding"/>
    <property type="evidence" value="ECO:0007669"/>
    <property type="project" value="UniProtKB-KW"/>
</dbReference>
<dbReference type="PATRIC" id="fig|1609969.3.peg.159"/>
<keyword evidence="9" id="KW-0963">Cytoplasm</keyword>
<feature type="binding site" evidence="9">
    <location>
        <position position="44"/>
    </location>
    <ligand>
        <name>ATP</name>
        <dbReference type="ChEBI" id="CHEBI:30616"/>
    </ligand>
</feature>
<feature type="domain" description="tRNA-specific 2-thiouridylase MnmA-like C-terminal" evidence="10">
    <location>
        <begin position="287"/>
        <end position="360"/>
    </location>
</feature>
<feature type="site" description="Interaction with tRNA" evidence="9">
    <location>
        <position position="344"/>
    </location>
</feature>
<comment type="function">
    <text evidence="9">Catalyzes the 2-thiolation of uridine at the wobble position (U34) of tRNA, leading to the formation of s(2)U34.</text>
</comment>
<feature type="active site" description="Nucleophile" evidence="9">
    <location>
        <position position="111"/>
    </location>
</feature>
<dbReference type="PANTHER" id="PTHR11933">
    <property type="entry name" value="TRNA 5-METHYLAMINOMETHYL-2-THIOURIDYLATE -METHYLTRANSFERASE"/>
    <property type="match status" value="1"/>
</dbReference>
<dbReference type="Gene3D" id="2.30.30.280">
    <property type="entry name" value="Adenine nucleotide alpha hydrolases-like domains"/>
    <property type="match status" value="1"/>
</dbReference>
<reference evidence="12 13" key="1">
    <citation type="submission" date="2015-02" db="EMBL/GenBank/DDBJ databases">
        <title>Single-cell genomics of uncultivated deep-branching MTB reveals a conserved set of magnetosome genes.</title>
        <authorList>
            <person name="Kolinko S."/>
            <person name="Richter M."/>
            <person name="Glockner F.O."/>
            <person name="Brachmann A."/>
            <person name="Schuler D."/>
        </authorList>
    </citation>
    <scope>NUCLEOTIDE SEQUENCE [LARGE SCALE GENOMIC DNA]</scope>
    <source>
        <strain evidence="12">SKK-01</strain>
    </source>
</reference>
<dbReference type="GO" id="GO:0103016">
    <property type="term" value="F:tRNA-uridine 2-sulfurtransferase activity"/>
    <property type="evidence" value="ECO:0007669"/>
    <property type="project" value="UniProtKB-EC"/>
</dbReference>
<dbReference type="NCBIfam" id="NF001138">
    <property type="entry name" value="PRK00143.1"/>
    <property type="match status" value="1"/>
</dbReference>
<dbReference type="Pfam" id="PF03054">
    <property type="entry name" value="tRNA_Me_trans"/>
    <property type="match status" value="1"/>
</dbReference>
<keyword evidence="7" id="KW-1015">Disulfide bond</keyword>
<keyword evidence="4 9" id="KW-0547">Nucleotide-binding</keyword>
<feature type="region of interest" description="Interaction with tRNA" evidence="9">
    <location>
        <begin position="310"/>
        <end position="311"/>
    </location>
</feature>
<evidence type="ECO:0000256" key="4">
    <source>
        <dbReference type="ARBA" id="ARBA00022741"/>
    </source>
</evidence>
<evidence type="ECO:0000256" key="8">
    <source>
        <dbReference type="ARBA" id="ARBA00051542"/>
    </source>
</evidence>
<dbReference type="InterPro" id="IPR014729">
    <property type="entry name" value="Rossmann-like_a/b/a_fold"/>
</dbReference>
<comment type="catalytic activity">
    <reaction evidence="8 9">
        <text>S-sulfanyl-L-cysteinyl-[protein] + uridine(34) in tRNA + AH2 + ATP = 2-thiouridine(34) in tRNA + L-cysteinyl-[protein] + A + AMP + diphosphate + H(+)</text>
        <dbReference type="Rhea" id="RHEA:47032"/>
        <dbReference type="Rhea" id="RHEA-COMP:10131"/>
        <dbReference type="Rhea" id="RHEA-COMP:11726"/>
        <dbReference type="Rhea" id="RHEA-COMP:11727"/>
        <dbReference type="Rhea" id="RHEA-COMP:11728"/>
        <dbReference type="ChEBI" id="CHEBI:13193"/>
        <dbReference type="ChEBI" id="CHEBI:15378"/>
        <dbReference type="ChEBI" id="CHEBI:17499"/>
        <dbReference type="ChEBI" id="CHEBI:29950"/>
        <dbReference type="ChEBI" id="CHEBI:30616"/>
        <dbReference type="ChEBI" id="CHEBI:33019"/>
        <dbReference type="ChEBI" id="CHEBI:61963"/>
        <dbReference type="ChEBI" id="CHEBI:65315"/>
        <dbReference type="ChEBI" id="CHEBI:87170"/>
        <dbReference type="ChEBI" id="CHEBI:456215"/>
        <dbReference type="EC" id="2.8.1.13"/>
    </reaction>
</comment>
<evidence type="ECO:0000259" key="10">
    <source>
        <dbReference type="Pfam" id="PF20258"/>
    </source>
</evidence>
<feature type="binding site" evidence="9">
    <location>
        <position position="135"/>
    </location>
    <ligand>
        <name>ATP</name>
        <dbReference type="ChEBI" id="CHEBI:30616"/>
    </ligand>
</feature>
<dbReference type="HAMAP" id="MF_00144">
    <property type="entry name" value="tRNA_thiouridyl_MnmA"/>
    <property type="match status" value="1"/>
</dbReference>
<proteinExistence type="inferred from homology"/>
<dbReference type="FunFam" id="2.30.30.280:FF:000001">
    <property type="entry name" value="tRNA-specific 2-thiouridylase MnmA"/>
    <property type="match status" value="1"/>
</dbReference>
<dbReference type="Gene3D" id="2.40.30.10">
    <property type="entry name" value="Translation factors"/>
    <property type="match status" value="1"/>
</dbReference>
<dbReference type="FunFam" id="3.40.50.620:FF:000115">
    <property type="entry name" value="tRNA-specific 2-thiouridylase MnmA"/>
    <property type="match status" value="1"/>
</dbReference>
<evidence type="ECO:0000256" key="1">
    <source>
        <dbReference type="ARBA" id="ARBA00022555"/>
    </source>
</evidence>
<gene>
    <name evidence="9" type="primary">mnmA</name>
    <name evidence="12" type="ORF">OMAG_000204</name>
</gene>
<dbReference type="InterPro" id="IPR046885">
    <property type="entry name" value="MnmA-like_C"/>
</dbReference>
<dbReference type="SUPFAM" id="SSF52402">
    <property type="entry name" value="Adenine nucleotide alpha hydrolases-like"/>
    <property type="match status" value="1"/>
</dbReference>
<dbReference type="InterPro" id="IPR004506">
    <property type="entry name" value="MnmA-like"/>
</dbReference>
<dbReference type="Gene3D" id="3.40.50.620">
    <property type="entry name" value="HUPs"/>
    <property type="match status" value="1"/>
</dbReference>
<evidence type="ECO:0000259" key="11">
    <source>
        <dbReference type="Pfam" id="PF20259"/>
    </source>
</evidence>
<evidence type="ECO:0000256" key="9">
    <source>
        <dbReference type="HAMAP-Rule" id="MF_00144"/>
    </source>
</evidence>
<dbReference type="GO" id="GO:0005737">
    <property type="term" value="C:cytoplasm"/>
    <property type="evidence" value="ECO:0007669"/>
    <property type="project" value="UniProtKB-SubCell"/>
</dbReference>
<dbReference type="GO" id="GO:0002143">
    <property type="term" value="P:tRNA wobble position uridine thiolation"/>
    <property type="evidence" value="ECO:0007669"/>
    <property type="project" value="TreeGrafter"/>
</dbReference>
<keyword evidence="6 9" id="KW-0694">RNA-binding</keyword>
<evidence type="ECO:0000256" key="6">
    <source>
        <dbReference type="ARBA" id="ARBA00022884"/>
    </source>
</evidence>
<keyword evidence="3 9" id="KW-0819">tRNA processing</keyword>
<evidence type="ECO:0000256" key="5">
    <source>
        <dbReference type="ARBA" id="ARBA00022840"/>
    </source>
</evidence>
<dbReference type="InterPro" id="IPR023382">
    <property type="entry name" value="MnmA-like_central_sf"/>
</dbReference>
<evidence type="ECO:0000313" key="12">
    <source>
        <dbReference type="EMBL" id="KJJ85931.1"/>
    </source>
</evidence>
<feature type="active site" description="Cysteine persulfide intermediate" evidence="9">
    <location>
        <position position="207"/>
    </location>
</feature>
<keyword evidence="13" id="KW-1185">Reference proteome</keyword>
<feature type="region of interest" description="Interaction with tRNA" evidence="9">
    <location>
        <begin position="157"/>
        <end position="159"/>
    </location>
</feature>
<comment type="similarity">
    <text evidence="9">Belongs to the MnmA/TRMU family.</text>
</comment>
<evidence type="ECO:0000256" key="3">
    <source>
        <dbReference type="ARBA" id="ARBA00022694"/>
    </source>
</evidence>
<dbReference type="PANTHER" id="PTHR11933:SF5">
    <property type="entry name" value="MITOCHONDRIAL TRNA-SPECIFIC 2-THIOURIDYLASE 1"/>
    <property type="match status" value="1"/>
</dbReference>
<comment type="caution">
    <text evidence="12">The sequence shown here is derived from an EMBL/GenBank/DDBJ whole genome shotgun (WGS) entry which is preliminary data.</text>
</comment>
<dbReference type="EC" id="2.8.1.13" evidence="9"/>
<protein>
    <recommendedName>
        <fullName evidence="9">tRNA-specific 2-thiouridylase MnmA</fullName>
        <ecNumber evidence="9">2.8.1.13</ecNumber>
    </recommendedName>
</protein>
<keyword evidence="2 9" id="KW-0808">Transferase</keyword>
<accession>A0A0F0CWI8</accession>
<evidence type="ECO:0000256" key="2">
    <source>
        <dbReference type="ARBA" id="ARBA00022679"/>
    </source>
</evidence>
<dbReference type="Proteomes" id="UP000033428">
    <property type="component" value="Unassembled WGS sequence"/>
</dbReference>
<comment type="caution">
    <text evidence="9">Lacks conserved residue(s) required for the propagation of feature annotation.</text>
</comment>
<dbReference type="NCBIfam" id="TIGR00420">
    <property type="entry name" value="trmU"/>
    <property type="match status" value="1"/>
</dbReference>
<evidence type="ECO:0000313" key="13">
    <source>
        <dbReference type="Proteomes" id="UP000033428"/>
    </source>
</evidence>
<keyword evidence="1 9" id="KW-0820">tRNA-binding</keyword>
<dbReference type="GO" id="GO:0000049">
    <property type="term" value="F:tRNA binding"/>
    <property type="evidence" value="ECO:0007669"/>
    <property type="project" value="UniProtKB-KW"/>
</dbReference>
<keyword evidence="5 9" id="KW-0067">ATP-binding</keyword>
<feature type="site" description="Interaction with tRNA" evidence="9">
    <location>
        <position position="136"/>
    </location>
</feature>
<feature type="domain" description="tRNA-specific 2-thiouridylase MnmA-like central" evidence="11">
    <location>
        <begin position="217"/>
        <end position="279"/>
    </location>
</feature>
<dbReference type="InterPro" id="IPR046884">
    <property type="entry name" value="MnmA-like_central"/>
</dbReference>
<name>A0A0F0CWI8_9BACT</name>
<comment type="subcellular location">
    <subcellularLocation>
        <location evidence="9">Cytoplasm</location>
    </subcellularLocation>
</comment>
<organism evidence="12 13">
    <name type="scientific">Candidatus Omnitrophus magneticus</name>
    <dbReference type="NCBI Taxonomy" id="1609969"/>
    <lineage>
        <taxon>Bacteria</taxon>
        <taxon>Pseudomonadati</taxon>
        <taxon>Candidatus Omnitrophota</taxon>
        <taxon>Candidatus Omnitrophus</taxon>
    </lineage>
</organism>
<dbReference type="AlphaFoldDB" id="A0A0F0CWI8"/>
<sequence length="367" mass="41038">MITKISDKNIMNKKVLVAMSGGVDSSIAAYLLLKDGYDVVGVTMCLGVKSDNIYESKCCGMSAIEDAKKVARHLNIPHYVLDFSREMEEFVIRNFVSRYSIAMTPNPCVECNKHLKFKKLMDYARQMGFFYLATGHYAAISEENNNFFLKRPKDAKKDQTYFLYCVKKEYLKNILFPLADYTKNEVREIAEKNNIPVAFKAESQDVCFIPDGTSYKDFVIARTGAAIEGDIVDLNGKILGRHKGIINYTLGQRTGLGISAGTPIYVVKIDHETNVVIVGGKESLYSKELVAGSLNFLVDNFPMEVFAKIRYGSKSARASVFIEEDNARARVVFDEPQLSITPGQSIVFYDGDKVVGGGIIEKFFPTK</sequence>
<dbReference type="EMBL" id="JYNY01000038">
    <property type="protein sequence ID" value="KJJ85931.1"/>
    <property type="molecule type" value="Genomic_DNA"/>
</dbReference>
<evidence type="ECO:0000256" key="7">
    <source>
        <dbReference type="ARBA" id="ARBA00023157"/>
    </source>
</evidence>
<dbReference type="Pfam" id="PF20258">
    <property type="entry name" value="tRNA_Me_trans_C"/>
    <property type="match status" value="1"/>
</dbReference>
<dbReference type="CDD" id="cd01998">
    <property type="entry name" value="MnmA_TRMU-like"/>
    <property type="match status" value="1"/>
</dbReference>